<comment type="function">
    <text evidence="1">Forms pores that allow passive diffusion of small molecules across the outer membrane.</text>
</comment>
<evidence type="ECO:0000259" key="15">
    <source>
        <dbReference type="Pfam" id="PF13609"/>
    </source>
</evidence>
<evidence type="ECO:0000256" key="5">
    <source>
        <dbReference type="ARBA" id="ARBA00016184"/>
    </source>
</evidence>
<organism evidence="16 17">
    <name type="scientific">Haemophilus parainfluenzae</name>
    <dbReference type="NCBI Taxonomy" id="729"/>
    <lineage>
        <taxon>Bacteria</taxon>
        <taxon>Pseudomonadati</taxon>
        <taxon>Pseudomonadota</taxon>
        <taxon>Gammaproteobacteria</taxon>
        <taxon>Pasteurellales</taxon>
        <taxon>Pasteurellaceae</taxon>
        <taxon>Haemophilus</taxon>
    </lineage>
</organism>
<evidence type="ECO:0000256" key="1">
    <source>
        <dbReference type="ARBA" id="ARBA00003674"/>
    </source>
</evidence>
<dbReference type="RefSeq" id="WP_049356155.1">
    <property type="nucleotide sequence ID" value="NZ_JVYT01000039.1"/>
</dbReference>
<feature type="signal peptide" evidence="14">
    <location>
        <begin position="1"/>
        <end position="20"/>
    </location>
</feature>
<name>A0A3S4W4Z9_HAEPA</name>
<evidence type="ECO:0000256" key="14">
    <source>
        <dbReference type="SAM" id="SignalP"/>
    </source>
</evidence>
<keyword evidence="8" id="KW-0812">Transmembrane</keyword>
<keyword evidence="10" id="KW-0406">Ion transport</keyword>
<keyword evidence="9 14" id="KW-0732">Signal</keyword>
<dbReference type="GO" id="GO:0046930">
    <property type="term" value="C:pore complex"/>
    <property type="evidence" value="ECO:0007669"/>
    <property type="project" value="UniProtKB-KW"/>
</dbReference>
<dbReference type="GO" id="GO:0015288">
    <property type="term" value="F:porin activity"/>
    <property type="evidence" value="ECO:0007669"/>
    <property type="project" value="UniProtKB-KW"/>
</dbReference>
<evidence type="ECO:0000256" key="8">
    <source>
        <dbReference type="ARBA" id="ARBA00022692"/>
    </source>
</evidence>
<dbReference type="GO" id="GO:0009279">
    <property type="term" value="C:cell outer membrane"/>
    <property type="evidence" value="ECO:0007669"/>
    <property type="project" value="UniProtKB-SubCell"/>
</dbReference>
<keyword evidence="7" id="KW-1134">Transmembrane beta strand</keyword>
<keyword evidence="6" id="KW-0813">Transport</keyword>
<dbReference type="EMBL" id="LR134481">
    <property type="protein sequence ID" value="VEI30186.1"/>
    <property type="molecule type" value="Genomic_DNA"/>
</dbReference>
<comment type="similarity">
    <text evidence="3">Belongs to the Gram-negative porin family.</text>
</comment>
<evidence type="ECO:0000256" key="11">
    <source>
        <dbReference type="ARBA" id="ARBA00023114"/>
    </source>
</evidence>
<sequence length="354" mass="38939">MKKTLAALIVSAVAASAANATIVYDNEGTKVELSGSLRLILEKAKAKETNQQTGESTRTANSALRNAGSRFGVKVKHNLDNDFYALGRLEFRFDDTDSRDEFGGLYAKRAYVGLGSKATGDITFGRQVTIADDLNQTNDYEYGLIPKGAYIPTSGTGVIRYDYKAIEGLQLSANYNFGQRHNDKGRELKVGLKNAFAVGALYEAGALDARLAYGHTNFETNAAHSHRLDGFLASLGYTINDFKLIGDFGYAHDKNDNAKLNKFYVSPGFEYQVLPTSKVYGNYLYEHVKVEDSNKAKTHGFLLGADYKLHKQVVVFLEGKYATVKKYTANTNGGYTYSAKINDKAIGVGMRVYF</sequence>
<comment type="subcellular location">
    <subcellularLocation>
        <location evidence="2">Cell outer membrane</location>
        <topology evidence="2">Multi-pass membrane protein</topology>
    </subcellularLocation>
</comment>
<evidence type="ECO:0000256" key="9">
    <source>
        <dbReference type="ARBA" id="ARBA00022729"/>
    </source>
</evidence>
<protein>
    <recommendedName>
        <fullName evidence="5">Outer membrane protein P2</fullName>
    </recommendedName>
</protein>
<proteinExistence type="inferred from homology"/>
<evidence type="ECO:0000256" key="3">
    <source>
        <dbReference type="ARBA" id="ARBA00007539"/>
    </source>
</evidence>
<gene>
    <name evidence="16" type="primary">ompP2B</name>
    <name evidence="16" type="ORF">NCTC10665_00815</name>
</gene>
<comment type="subunit">
    <text evidence="4">Homotrimer.</text>
</comment>
<evidence type="ECO:0000313" key="17">
    <source>
        <dbReference type="Proteomes" id="UP000268879"/>
    </source>
</evidence>
<dbReference type="OrthoDB" id="5689851at2"/>
<evidence type="ECO:0000256" key="7">
    <source>
        <dbReference type="ARBA" id="ARBA00022452"/>
    </source>
</evidence>
<dbReference type="PANTHER" id="PTHR34501">
    <property type="entry name" value="PROTEIN YDDL-RELATED"/>
    <property type="match status" value="1"/>
</dbReference>
<dbReference type="AlphaFoldDB" id="A0A3S4W4Z9"/>
<dbReference type="InterPro" id="IPR023614">
    <property type="entry name" value="Porin_dom_sf"/>
</dbReference>
<evidence type="ECO:0000256" key="4">
    <source>
        <dbReference type="ARBA" id="ARBA00011233"/>
    </source>
</evidence>
<dbReference type="PANTHER" id="PTHR34501:SF2">
    <property type="entry name" value="OUTER MEMBRANE PORIN F-RELATED"/>
    <property type="match status" value="1"/>
</dbReference>
<feature type="domain" description="Porin" evidence="15">
    <location>
        <begin position="7"/>
        <end position="325"/>
    </location>
</feature>
<dbReference type="InterPro" id="IPR050298">
    <property type="entry name" value="Gram-neg_bact_OMP"/>
</dbReference>
<evidence type="ECO:0000256" key="6">
    <source>
        <dbReference type="ARBA" id="ARBA00022448"/>
    </source>
</evidence>
<dbReference type="Pfam" id="PF13609">
    <property type="entry name" value="Porin_4"/>
    <property type="match status" value="1"/>
</dbReference>
<reference evidence="16 17" key="1">
    <citation type="submission" date="2018-12" db="EMBL/GenBank/DDBJ databases">
        <authorList>
            <consortium name="Pathogen Informatics"/>
        </authorList>
    </citation>
    <scope>NUCLEOTIDE SEQUENCE [LARGE SCALE GENOMIC DNA]</scope>
    <source>
        <strain evidence="16 17">NCTC10665</strain>
    </source>
</reference>
<keyword evidence="11" id="KW-0626">Porin</keyword>
<keyword evidence="13" id="KW-0998">Cell outer membrane</keyword>
<dbReference type="Gene3D" id="2.40.160.10">
    <property type="entry name" value="Porin"/>
    <property type="match status" value="1"/>
</dbReference>
<evidence type="ECO:0000256" key="2">
    <source>
        <dbReference type="ARBA" id="ARBA00004571"/>
    </source>
</evidence>
<dbReference type="SUPFAM" id="SSF56935">
    <property type="entry name" value="Porins"/>
    <property type="match status" value="1"/>
</dbReference>
<evidence type="ECO:0000256" key="12">
    <source>
        <dbReference type="ARBA" id="ARBA00023136"/>
    </source>
</evidence>
<evidence type="ECO:0000256" key="13">
    <source>
        <dbReference type="ARBA" id="ARBA00023237"/>
    </source>
</evidence>
<dbReference type="CDD" id="cd00342">
    <property type="entry name" value="gram_neg_porins"/>
    <property type="match status" value="1"/>
</dbReference>
<accession>A0A3S4W4Z9</accession>
<dbReference type="Proteomes" id="UP000268879">
    <property type="component" value="Chromosome"/>
</dbReference>
<evidence type="ECO:0000256" key="10">
    <source>
        <dbReference type="ARBA" id="ARBA00023065"/>
    </source>
</evidence>
<dbReference type="InterPro" id="IPR033900">
    <property type="entry name" value="Gram_neg_porin_domain"/>
</dbReference>
<evidence type="ECO:0000313" key="16">
    <source>
        <dbReference type="EMBL" id="VEI30186.1"/>
    </source>
</evidence>
<dbReference type="GO" id="GO:0006811">
    <property type="term" value="P:monoatomic ion transport"/>
    <property type="evidence" value="ECO:0007669"/>
    <property type="project" value="UniProtKB-KW"/>
</dbReference>
<feature type="chain" id="PRO_5018649364" description="Outer membrane protein P2" evidence="14">
    <location>
        <begin position="21"/>
        <end position="354"/>
    </location>
</feature>
<keyword evidence="12" id="KW-0472">Membrane</keyword>